<name>A0AAD7M760_QUISA</name>
<sequence length="263" mass="29667">MAFTAKLIQPLRQSFAITSSSYSSISNSKQFFFGKFSTVKTLLNCLGPPLRQRASVFQNNVNLHGKYLQNFFCSGSYTLRGALHGRKVSTGTILTVSIVFGSINIRPYLSHAIDGDYPLVEDQHLDLLNVPGMEENPQNFWIFARKFWLPVFLFITVLANLDHPITLIMSKVVLFLLSTKPSPLSVYVFIDQLSHQSMLKEPNLYKVKSQYATKVEVEDYKILCLAKIEVQDQKMTLVGILGDWWPLPLLTSQGALSVLRNTA</sequence>
<keyword evidence="2" id="KW-1185">Reference proteome</keyword>
<proteinExistence type="predicted"/>
<dbReference type="EMBL" id="JARAOO010000004">
    <property type="protein sequence ID" value="KAJ7970802.1"/>
    <property type="molecule type" value="Genomic_DNA"/>
</dbReference>
<accession>A0AAD7M760</accession>
<dbReference type="KEGG" id="qsa:O6P43_008929"/>
<evidence type="ECO:0000313" key="1">
    <source>
        <dbReference type="EMBL" id="KAJ7970802.1"/>
    </source>
</evidence>
<dbReference type="AlphaFoldDB" id="A0AAD7M760"/>
<evidence type="ECO:0000313" key="2">
    <source>
        <dbReference type="Proteomes" id="UP001163823"/>
    </source>
</evidence>
<dbReference type="EMBL" id="JARAOO010000004">
    <property type="protein sequence ID" value="KAJ7970803.1"/>
    <property type="molecule type" value="Genomic_DNA"/>
</dbReference>
<reference evidence="1" key="1">
    <citation type="journal article" date="2023" name="Science">
        <title>Elucidation of the pathway for biosynthesis of saponin adjuvants from the soapbark tree.</title>
        <authorList>
            <person name="Reed J."/>
            <person name="Orme A."/>
            <person name="El-Demerdash A."/>
            <person name="Owen C."/>
            <person name="Martin L.B.B."/>
            <person name="Misra R.C."/>
            <person name="Kikuchi S."/>
            <person name="Rejzek M."/>
            <person name="Martin A.C."/>
            <person name="Harkess A."/>
            <person name="Leebens-Mack J."/>
            <person name="Louveau T."/>
            <person name="Stephenson M.J."/>
            <person name="Osbourn A."/>
        </authorList>
    </citation>
    <scope>NUCLEOTIDE SEQUENCE</scope>
    <source>
        <strain evidence="1">S10</strain>
    </source>
</reference>
<protein>
    <submittedName>
        <fullName evidence="1">SWI/SNF complex subunit SWI3C like</fullName>
    </submittedName>
</protein>
<organism evidence="1 2">
    <name type="scientific">Quillaja saponaria</name>
    <name type="common">Soap bark tree</name>
    <dbReference type="NCBI Taxonomy" id="32244"/>
    <lineage>
        <taxon>Eukaryota</taxon>
        <taxon>Viridiplantae</taxon>
        <taxon>Streptophyta</taxon>
        <taxon>Embryophyta</taxon>
        <taxon>Tracheophyta</taxon>
        <taxon>Spermatophyta</taxon>
        <taxon>Magnoliopsida</taxon>
        <taxon>eudicotyledons</taxon>
        <taxon>Gunneridae</taxon>
        <taxon>Pentapetalae</taxon>
        <taxon>rosids</taxon>
        <taxon>fabids</taxon>
        <taxon>Fabales</taxon>
        <taxon>Quillajaceae</taxon>
        <taxon>Quillaja</taxon>
    </lineage>
</organism>
<comment type="caution">
    <text evidence="1">The sequence shown here is derived from an EMBL/GenBank/DDBJ whole genome shotgun (WGS) entry which is preliminary data.</text>
</comment>
<dbReference type="Proteomes" id="UP001163823">
    <property type="component" value="Chromosome 4"/>
</dbReference>
<gene>
    <name evidence="1" type="ORF">O6P43_008929</name>
</gene>